<reference evidence="9 10" key="1">
    <citation type="journal article" date="2019" name="Int. J. Syst. Evol. Microbiol.">
        <title>The Global Catalogue of Microorganisms (GCM) 10K type strain sequencing project: providing services to taxonomists for standard genome sequencing and annotation.</title>
        <authorList>
            <consortium name="The Broad Institute Genomics Platform"/>
            <consortium name="The Broad Institute Genome Sequencing Center for Infectious Disease"/>
            <person name="Wu L."/>
            <person name="Ma J."/>
        </authorList>
    </citation>
    <scope>NUCLEOTIDE SEQUENCE [LARGE SCALE GENOMIC DNA]</scope>
    <source>
        <strain evidence="9 10">DT72</strain>
    </source>
</reference>
<accession>A0ABD5WR46</accession>
<proteinExistence type="inferred from homology"/>
<dbReference type="Proteomes" id="UP001596407">
    <property type="component" value="Unassembled WGS sequence"/>
</dbReference>
<keyword evidence="5 7" id="KW-0408">Iron</keyword>
<keyword evidence="2 7" id="KW-0349">Heme</keyword>
<evidence type="ECO:0000256" key="4">
    <source>
        <dbReference type="ARBA" id="ARBA00023002"/>
    </source>
</evidence>
<dbReference type="InterPro" id="IPR002401">
    <property type="entry name" value="Cyt_P450_E_grp-I"/>
</dbReference>
<feature type="compositionally biased region" description="Pro residues" evidence="8">
    <location>
        <begin position="400"/>
        <end position="409"/>
    </location>
</feature>
<dbReference type="AlphaFoldDB" id="A0ABD5WR46"/>
<keyword evidence="4 7" id="KW-0560">Oxidoreductase</keyword>
<comment type="caution">
    <text evidence="9">The sequence shown here is derived from an EMBL/GenBank/DDBJ whole genome shotgun (WGS) entry which is preliminary data.</text>
</comment>
<dbReference type="Pfam" id="PF00067">
    <property type="entry name" value="p450"/>
    <property type="match status" value="1"/>
</dbReference>
<feature type="region of interest" description="Disordered" evidence="8">
    <location>
        <begin position="380"/>
        <end position="409"/>
    </location>
</feature>
<evidence type="ECO:0000256" key="2">
    <source>
        <dbReference type="ARBA" id="ARBA00022617"/>
    </source>
</evidence>
<comment type="similarity">
    <text evidence="1 7">Belongs to the cytochrome P450 family.</text>
</comment>
<sequence length="409" mass="46524">MSGRSPSTSKPHSETRTEWAKEGDVVRITGPEKDHYMVSHPDFVEGVLIKNNEDYYKFDPYKQIFGGGVVAVEGEQWRAQRGELQPFFRASQVRSYCDSISEIVTEIADGLTDGETFDAHEVMTDVTLRVMLRALFGEMEEDRAITEATDTITHWFRESASAGEIPENVEKEYESGRKQLVNRVEEMIEDRKQNGSGDDLLSTLVTVGSDSEADYTDERVRDEMITFLFGGHETSAILLTYVLYFVANKPKVEERLVAEIDEVLNGDDPRARHLDDLTYTEQVIDETMRYCPPAHAIFRETATDTTLGDYLIPEGNVVQLPEWVIHRDERWWDAPDEFRPSRFAGSSDRHSFAYFPFGSGPRQCIGEQFTERKLKWRSPRFSTGSRSTAKRSSSTCIPVSLPPPTDQSI</sequence>
<evidence type="ECO:0000256" key="8">
    <source>
        <dbReference type="SAM" id="MobiDB-lite"/>
    </source>
</evidence>
<dbReference type="EMBL" id="JBHSZH010000005">
    <property type="protein sequence ID" value="MFC7081684.1"/>
    <property type="molecule type" value="Genomic_DNA"/>
</dbReference>
<evidence type="ECO:0000256" key="5">
    <source>
        <dbReference type="ARBA" id="ARBA00023004"/>
    </source>
</evidence>
<keyword evidence="10" id="KW-1185">Reference proteome</keyword>
<organism evidence="9 10">
    <name type="scientific">Halorussus caseinilyticus</name>
    <dbReference type="NCBI Taxonomy" id="3034025"/>
    <lineage>
        <taxon>Archaea</taxon>
        <taxon>Methanobacteriati</taxon>
        <taxon>Methanobacteriota</taxon>
        <taxon>Stenosarchaea group</taxon>
        <taxon>Halobacteria</taxon>
        <taxon>Halobacteriales</taxon>
        <taxon>Haladaptataceae</taxon>
        <taxon>Halorussus</taxon>
    </lineage>
</organism>
<dbReference type="RefSeq" id="WP_382210121.1">
    <property type="nucleotide sequence ID" value="NZ_JBHSZH010000005.1"/>
</dbReference>
<dbReference type="PANTHER" id="PTHR24291:SF50">
    <property type="entry name" value="BIFUNCTIONAL ALBAFLAVENONE MONOOXYGENASE_TERPENE SYNTHASE"/>
    <property type="match status" value="1"/>
</dbReference>
<dbReference type="InterPro" id="IPR050196">
    <property type="entry name" value="Cytochrome_P450_Monoox"/>
</dbReference>
<keyword evidence="3 7" id="KW-0479">Metal-binding</keyword>
<dbReference type="InterPro" id="IPR036396">
    <property type="entry name" value="Cyt_P450_sf"/>
</dbReference>
<feature type="compositionally biased region" description="Polar residues" evidence="8">
    <location>
        <begin position="380"/>
        <end position="397"/>
    </location>
</feature>
<protein>
    <submittedName>
        <fullName evidence="9">Cytochrome P450</fullName>
    </submittedName>
</protein>
<evidence type="ECO:0000256" key="3">
    <source>
        <dbReference type="ARBA" id="ARBA00022723"/>
    </source>
</evidence>
<dbReference type="SUPFAM" id="SSF48264">
    <property type="entry name" value="Cytochrome P450"/>
    <property type="match status" value="1"/>
</dbReference>
<evidence type="ECO:0000256" key="1">
    <source>
        <dbReference type="ARBA" id="ARBA00010617"/>
    </source>
</evidence>
<dbReference type="InterPro" id="IPR017972">
    <property type="entry name" value="Cyt_P450_CS"/>
</dbReference>
<dbReference type="PRINTS" id="PR00463">
    <property type="entry name" value="EP450I"/>
</dbReference>
<evidence type="ECO:0000256" key="6">
    <source>
        <dbReference type="ARBA" id="ARBA00023033"/>
    </source>
</evidence>
<dbReference type="PRINTS" id="PR00385">
    <property type="entry name" value="P450"/>
</dbReference>
<name>A0ABD5WR46_9EURY</name>
<dbReference type="PROSITE" id="PS00086">
    <property type="entry name" value="CYTOCHROME_P450"/>
    <property type="match status" value="1"/>
</dbReference>
<dbReference type="GO" id="GO:0004497">
    <property type="term" value="F:monooxygenase activity"/>
    <property type="evidence" value="ECO:0007669"/>
    <property type="project" value="UniProtKB-KW"/>
</dbReference>
<keyword evidence="6 7" id="KW-0503">Monooxygenase</keyword>
<dbReference type="PANTHER" id="PTHR24291">
    <property type="entry name" value="CYTOCHROME P450 FAMILY 4"/>
    <property type="match status" value="1"/>
</dbReference>
<evidence type="ECO:0000313" key="10">
    <source>
        <dbReference type="Proteomes" id="UP001596407"/>
    </source>
</evidence>
<evidence type="ECO:0000313" key="9">
    <source>
        <dbReference type="EMBL" id="MFC7081684.1"/>
    </source>
</evidence>
<dbReference type="Gene3D" id="1.10.630.10">
    <property type="entry name" value="Cytochrome P450"/>
    <property type="match status" value="1"/>
</dbReference>
<dbReference type="InterPro" id="IPR001128">
    <property type="entry name" value="Cyt_P450"/>
</dbReference>
<evidence type="ECO:0000256" key="7">
    <source>
        <dbReference type="RuleBase" id="RU000461"/>
    </source>
</evidence>
<dbReference type="GO" id="GO:0046872">
    <property type="term" value="F:metal ion binding"/>
    <property type="evidence" value="ECO:0007669"/>
    <property type="project" value="UniProtKB-KW"/>
</dbReference>
<gene>
    <name evidence="9" type="ORF">ACFQJ6_17840</name>
</gene>